<name>A0A1H9N7E2_9HYPH</name>
<evidence type="ECO:0000313" key="1">
    <source>
        <dbReference type="EMBL" id="SER31343.1"/>
    </source>
</evidence>
<dbReference type="NCBIfam" id="NF005677">
    <property type="entry name" value="PRK07471.1"/>
    <property type="match status" value="1"/>
</dbReference>
<dbReference type="GO" id="GO:0006261">
    <property type="term" value="P:DNA-templated DNA replication"/>
    <property type="evidence" value="ECO:0007669"/>
    <property type="project" value="TreeGrafter"/>
</dbReference>
<gene>
    <name evidence="1" type="ORF">SAMN05216548_1157</name>
</gene>
<dbReference type="RefSeq" id="WP_092498700.1">
    <property type="nucleotide sequence ID" value="NZ_FOFG01000015.1"/>
</dbReference>
<protein>
    <submittedName>
        <fullName evidence="1">DNA polymerase III, delta prime subunit</fullName>
    </submittedName>
</protein>
<dbReference type="SUPFAM" id="SSF52540">
    <property type="entry name" value="P-loop containing nucleoside triphosphate hydrolases"/>
    <property type="match status" value="1"/>
</dbReference>
<dbReference type="Gene3D" id="3.40.50.300">
    <property type="entry name" value="P-loop containing nucleotide triphosphate hydrolases"/>
    <property type="match status" value="1"/>
</dbReference>
<evidence type="ECO:0000313" key="2">
    <source>
        <dbReference type="Proteomes" id="UP000199647"/>
    </source>
</evidence>
<reference evidence="1 2" key="1">
    <citation type="submission" date="2016-10" db="EMBL/GenBank/DDBJ databases">
        <authorList>
            <person name="de Groot N.N."/>
        </authorList>
    </citation>
    <scope>NUCLEOTIDE SEQUENCE [LARGE SCALE GENOMIC DNA]</scope>
    <source>
        <strain evidence="1 2">A52C2</strain>
    </source>
</reference>
<dbReference type="AlphaFoldDB" id="A0A1H9N7E2"/>
<dbReference type="EMBL" id="FOFG01000015">
    <property type="protein sequence ID" value="SER31343.1"/>
    <property type="molecule type" value="Genomic_DNA"/>
</dbReference>
<keyword evidence="2" id="KW-1185">Reference proteome</keyword>
<dbReference type="InterPro" id="IPR050238">
    <property type="entry name" value="DNA_Rep/Repair_Clamp_Loader"/>
</dbReference>
<dbReference type="STRING" id="1855383.SAMN05216548_1157"/>
<organism evidence="1 2">
    <name type="scientific">Faunimonas pinastri</name>
    <dbReference type="NCBI Taxonomy" id="1855383"/>
    <lineage>
        <taxon>Bacteria</taxon>
        <taxon>Pseudomonadati</taxon>
        <taxon>Pseudomonadota</taxon>
        <taxon>Alphaproteobacteria</taxon>
        <taxon>Hyphomicrobiales</taxon>
        <taxon>Afifellaceae</taxon>
        <taxon>Faunimonas</taxon>
    </lineage>
</organism>
<dbReference type="InterPro" id="IPR027417">
    <property type="entry name" value="P-loop_NTPase"/>
</dbReference>
<dbReference type="GO" id="GO:0009360">
    <property type="term" value="C:DNA polymerase III complex"/>
    <property type="evidence" value="ECO:0007669"/>
    <property type="project" value="TreeGrafter"/>
</dbReference>
<sequence>MARAPKQAEDRLLVDAIEGVRLPRENPLLFGHGAMEQALLDAYRSGRMHHAWLLAGDRGIGKATLAFRFARFALAHPDARDPALASLGDLAVSADHPVARRIANGSHPNLLHLQRDWDDRGKRFRTELSVDVVRRIVPFLGTTAGEGGWRFVLVDPADDMNRSAANALLKALEEPPPRTIFFLMAETPGRLLPTILSRCRVLRMPSLADGAVERVLRDVDPASLRSGQEHEVALKLAEGSPRRYIELVREDGLALQHLLSETLASGHPRMMLKLADLVGQTGSGLLPRFMDLYSGYLHRRIRGEAEPGASVDPPMLPIVIWAELWEKAARSAAEVDTYNLDVRQFVLDVLETTAEAIRRPVSHGVA</sequence>
<dbReference type="PANTHER" id="PTHR11669">
    <property type="entry name" value="REPLICATION FACTOR C / DNA POLYMERASE III GAMMA-TAU SUBUNIT"/>
    <property type="match status" value="1"/>
</dbReference>
<dbReference type="PANTHER" id="PTHR11669:SF8">
    <property type="entry name" value="DNA POLYMERASE III SUBUNIT DELTA"/>
    <property type="match status" value="1"/>
</dbReference>
<dbReference type="Pfam" id="PF13177">
    <property type="entry name" value="DNA_pol3_delta2"/>
    <property type="match status" value="1"/>
</dbReference>
<proteinExistence type="predicted"/>
<dbReference type="OrthoDB" id="9811073at2"/>
<dbReference type="Proteomes" id="UP000199647">
    <property type="component" value="Unassembled WGS sequence"/>
</dbReference>
<accession>A0A1H9N7E2</accession>
<dbReference type="NCBIfam" id="NF006586">
    <property type="entry name" value="PRK09112.1"/>
    <property type="match status" value="1"/>
</dbReference>